<comment type="caution">
    <text evidence="2">The sequence shown here is derived from an EMBL/GenBank/DDBJ whole genome shotgun (WGS) entry which is preliminary data.</text>
</comment>
<feature type="compositionally biased region" description="Polar residues" evidence="1">
    <location>
        <begin position="21"/>
        <end position="30"/>
    </location>
</feature>
<dbReference type="PIRSF" id="PIRSF033563">
    <property type="entry name" value="UCP033563"/>
    <property type="match status" value="1"/>
</dbReference>
<evidence type="ECO:0000313" key="3">
    <source>
        <dbReference type="Proteomes" id="UP000697998"/>
    </source>
</evidence>
<gene>
    <name evidence="2" type="ORF">IPJ27_22705</name>
</gene>
<dbReference type="InterPro" id="IPR008323">
    <property type="entry name" value="UCP033563"/>
</dbReference>
<evidence type="ECO:0000313" key="2">
    <source>
        <dbReference type="EMBL" id="MBK7677343.1"/>
    </source>
</evidence>
<dbReference type="PANTHER" id="PTHR36454:SF1">
    <property type="entry name" value="DUF1015 DOMAIN-CONTAINING PROTEIN"/>
    <property type="match status" value="1"/>
</dbReference>
<name>A0A935Q1Q6_9PROT</name>
<reference evidence="2 3" key="1">
    <citation type="submission" date="2020-10" db="EMBL/GenBank/DDBJ databases">
        <title>Connecting structure to function with the recovery of over 1000 high-quality activated sludge metagenome-assembled genomes encoding full-length rRNA genes using long-read sequencing.</title>
        <authorList>
            <person name="Singleton C.M."/>
            <person name="Petriglieri F."/>
            <person name="Kristensen J.M."/>
            <person name="Kirkegaard R.H."/>
            <person name="Michaelsen T.Y."/>
            <person name="Andersen M.H."/>
            <person name="Karst S.M."/>
            <person name="Dueholm M.S."/>
            <person name="Nielsen P.H."/>
            <person name="Albertsen M."/>
        </authorList>
    </citation>
    <scope>NUCLEOTIDE SEQUENCE [LARGE SCALE GENOMIC DNA]</scope>
    <source>
        <strain evidence="2">EsbW_18-Q3-R4-48_BATAC.285</strain>
    </source>
</reference>
<organism evidence="2 3">
    <name type="scientific">Candidatus Accumulibacter proximus</name>
    <dbReference type="NCBI Taxonomy" id="2954385"/>
    <lineage>
        <taxon>Bacteria</taxon>
        <taxon>Pseudomonadati</taxon>
        <taxon>Pseudomonadota</taxon>
        <taxon>Betaproteobacteria</taxon>
        <taxon>Candidatus Accumulibacter</taxon>
    </lineage>
</organism>
<evidence type="ECO:0000256" key="1">
    <source>
        <dbReference type="SAM" id="MobiDB-lite"/>
    </source>
</evidence>
<dbReference type="Pfam" id="PF06245">
    <property type="entry name" value="DUF1015"/>
    <property type="match status" value="1"/>
</dbReference>
<dbReference type="EMBL" id="JADJMH010000034">
    <property type="protein sequence ID" value="MBK7677343.1"/>
    <property type="molecule type" value="Genomic_DNA"/>
</dbReference>
<proteinExistence type="predicted"/>
<sequence>MNPASPVHSLRGGRNGPAAASRNSRLQENPLSPDPCLIRPFAGLRPRSADAAAVAAPPYDVLSSEEARQAAVGKPLSFLHVSKAEIDLPPDVDHYAPEVYAKSAENFRRLIDSGVLHRDPCPCYYAYRLVMGEHVQTGLVAAASIAAYESNHIRKHEFTRPDKEDDRVRQIEALNAQTGPVLLAHPDSAAAERLVALATESVPVADVTADDGIRHTLWIIDQAASLVQISEVFGAMPALYIADGHHRSAAAARVAAARRSRESASACAESFLAVIFPAAQMQIMDYNRVVRDLNGLAEAAFLREVGQRYTVSLAAGPVRPERSGVCGMYLGGRWYRLELRPGLVPLSDPVRRLDVSMLAEQLLGPILAITDLRRDTRVDFVGGIRGLKELERRVNSGEMAAAFAMYPTQMADLMAVADAGQVMPPKSTWFEPKLADGLVSLVLDPDQGYSPGCGIGSTGLASDN</sequence>
<feature type="region of interest" description="Disordered" evidence="1">
    <location>
        <begin position="1"/>
        <end position="34"/>
    </location>
</feature>
<dbReference type="AlphaFoldDB" id="A0A935Q1Q6"/>
<protein>
    <submittedName>
        <fullName evidence="2">DUF1015 domain-containing protein</fullName>
    </submittedName>
</protein>
<dbReference type="Proteomes" id="UP000697998">
    <property type="component" value="Unassembled WGS sequence"/>
</dbReference>
<accession>A0A935Q1Q6</accession>
<dbReference type="PANTHER" id="PTHR36454">
    <property type="entry name" value="LMO2823 PROTEIN"/>
    <property type="match status" value="1"/>
</dbReference>